<dbReference type="InterPro" id="IPR030159">
    <property type="entry name" value="LsrB"/>
</dbReference>
<evidence type="ECO:0000256" key="2">
    <source>
        <dbReference type="ARBA" id="ARBA00011262"/>
    </source>
</evidence>
<feature type="transmembrane region" description="Helical" evidence="14">
    <location>
        <begin position="101"/>
        <end position="123"/>
    </location>
</feature>
<dbReference type="CDD" id="cd06579">
    <property type="entry name" value="TM_PBP1_transp_AraH_like"/>
    <property type="match status" value="1"/>
</dbReference>
<dbReference type="AlphaFoldDB" id="Q01NP6"/>
<evidence type="ECO:0000256" key="6">
    <source>
        <dbReference type="ARBA" id="ARBA00022519"/>
    </source>
</evidence>
<evidence type="ECO:0000256" key="3">
    <source>
        <dbReference type="ARBA" id="ARBA00014452"/>
    </source>
</evidence>
<name>Q01NP6_SOLUE</name>
<feature type="transmembrane region" description="Helical" evidence="14">
    <location>
        <begin position="278"/>
        <end position="297"/>
    </location>
</feature>
<evidence type="ECO:0000259" key="15">
    <source>
        <dbReference type="Pfam" id="PF13407"/>
    </source>
</evidence>
<comment type="function">
    <text evidence="12">Part of the ABC transporter complex LsrABCD involved in autoinducer 2 (AI-2) import. Probably responsible for the translocation of the substrate across the membrane.</text>
</comment>
<dbReference type="Pfam" id="PF13407">
    <property type="entry name" value="Peripla_BP_4"/>
    <property type="match status" value="1"/>
</dbReference>
<keyword evidence="9 14" id="KW-1133">Transmembrane helix</keyword>
<feature type="transmembrane region" description="Helical" evidence="14">
    <location>
        <begin position="77"/>
        <end position="94"/>
    </location>
</feature>
<dbReference type="InterPro" id="IPR025997">
    <property type="entry name" value="SBP_2_dom"/>
</dbReference>
<gene>
    <name evidence="16" type="ordered locus">Acid_7826</name>
</gene>
<keyword evidence="8" id="KW-0574">Periplasm</keyword>
<evidence type="ECO:0000256" key="1">
    <source>
        <dbReference type="ARBA" id="ARBA00004651"/>
    </source>
</evidence>
<dbReference type="OrthoDB" id="9813906at2"/>
<dbReference type="Pfam" id="PF02653">
    <property type="entry name" value="BPD_transp_2"/>
    <property type="match status" value="1"/>
</dbReference>
<dbReference type="GO" id="GO:0022857">
    <property type="term" value="F:transmembrane transporter activity"/>
    <property type="evidence" value="ECO:0007669"/>
    <property type="project" value="InterPro"/>
</dbReference>
<feature type="transmembrane region" description="Helical" evidence="14">
    <location>
        <begin position="222"/>
        <end position="242"/>
    </location>
</feature>
<dbReference type="eggNOG" id="COG1172">
    <property type="taxonomic scope" value="Bacteria"/>
</dbReference>
<evidence type="ECO:0000256" key="12">
    <source>
        <dbReference type="ARBA" id="ARBA00025439"/>
    </source>
</evidence>
<dbReference type="KEGG" id="sus:Acid_7826"/>
<evidence type="ECO:0000313" key="16">
    <source>
        <dbReference type="EMBL" id="ABJ88724.1"/>
    </source>
</evidence>
<evidence type="ECO:0000256" key="5">
    <source>
        <dbReference type="ARBA" id="ARBA00022475"/>
    </source>
</evidence>
<accession>Q01NP6</accession>
<comment type="subunit">
    <text evidence="2">The complex is composed of two ATP-binding proteins (LsrA), two transmembrane proteins (LsrC and LsrD) and a solute-binding protein (LsrB).</text>
</comment>
<feature type="transmembrane region" description="Helical" evidence="14">
    <location>
        <begin position="254"/>
        <end position="271"/>
    </location>
</feature>
<dbReference type="CDD" id="cd20003">
    <property type="entry name" value="PBP1_LsrB_Quorum_Sensing"/>
    <property type="match status" value="1"/>
</dbReference>
<comment type="subcellular location">
    <subcellularLocation>
        <location evidence="1">Cell membrane</location>
        <topology evidence="1">Multi-pass membrane protein</topology>
    </subcellularLocation>
</comment>
<dbReference type="InterPro" id="IPR028082">
    <property type="entry name" value="Peripla_BP_I"/>
</dbReference>
<organism evidence="16">
    <name type="scientific">Solibacter usitatus (strain Ellin6076)</name>
    <dbReference type="NCBI Taxonomy" id="234267"/>
    <lineage>
        <taxon>Bacteria</taxon>
        <taxon>Pseudomonadati</taxon>
        <taxon>Acidobacteriota</taxon>
        <taxon>Terriglobia</taxon>
        <taxon>Bryobacterales</taxon>
        <taxon>Solibacteraceae</taxon>
        <taxon>Candidatus Solibacter</taxon>
    </lineage>
</organism>
<dbReference type="PANTHER" id="PTHR32196:SF71">
    <property type="entry name" value="AUTOINDUCER 2 IMPORT SYSTEM PERMEASE PROTEIN LSRD"/>
    <property type="match status" value="1"/>
</dbReference>
<keyword evidence="5" id="KW-1003">Cell membrane</keyword>
<evidence type="ECO:0000256" key="7">
    <source>
        <dbReference type="ARBA" id="ARBA00022692"/>
    </source>
</evidence>
<sequence>MATSLALSEHRPWRERLFPNGEWALGLALAVELAIFATIGENFFTLANFFEVVRLSVELGLLALAMTPIMITGGIDLSVGSTMGLAAVVFGALWRDGGCSIAGAAGAAILLGCLAGLLNAMLITRLNIPPLIVTLGSLSLFRGIAEGITRGSVNYSGFPQSFLNLGQGYLGGVVPVQFSILVIAILGYWVLLHRSVIGRTIYAIGFSPGGARYAGIPAQRRVALLYFLSGLVASVAAIIYVAHLGQAKSDAGTGYELAAITAVVLGGTSVFGGRGTVWGTVLGLFAISVLQNGLRLATLPSEMTGVLTGAVLILTIGLGRLRGGTQTNEATLDEADSMKNSQLAILCSVIIGGSLIVAGTNVWLIHSLRPTDGAPPAAAAKTGKRPVIAVMPKAKGDPYFISCKAGAEEAARELGVDLIWDGPTGLDAAKQNEVVEGWITRGVDAIAVSVENGPGISTVLRKARERGIKVLTWDADAAPDARDYFINQATPEGIGNTLTDEGARLIGGKGEFAIVTGALGAANQNAWIDFIKKRVAEKYPQLKLVTIRPSDDDRDKAFSETQTIMKVYPNVKLIIAISAPAVPGAAEAVQQSGRKDVDVIGLSLPNLCKRYVHDGVAQAVVLWNTKDLGYLTVYTAAKLVQGPLGSGSFQGGRLGTIEIRGTEVILGKPFIFNKANIDQYDF</sequence>
<dbReference type="SUPFAM" id="SSF53822">
    <property type="entry name" value="Periplasmic binding protein-like I"/>
    <property type="match status" value="1"/>
</dbReference>
<keyword evidence="4" id="KW-0813">Transport</keyword>
<comment type="function">
    <text evidence="11">Part of the ABC transporter complex LsrABCD involved in autoinducer 2 (AI-2) import. Binds AI-2 and delivers it to the LsrC and LsrD permeases.</text>
</comment>
<dbReference type="EMBL" id="CP000473">
    <property type="protein sequence ID" value="ABJ88724.1"/>
    <property type="molecule type" value="Genomic_DNA"/>
</dbReference>
<proteinExistence type="predicted"/>
<feature type="transmembrane region" description="Helical" evidence="14">
    <location>
        <begin position="303"/>
        <end position="322"/>
    </location>
</feature>
<evidence type="ECO:0000256" key="11">
    <source>
        <dbReference type="ARBA" id="ARBA00025060"/>
    </source>
</evidence>
<feature type="transmembrane region" description="Helical" evidence="14">
    <location>
        <begin position="343"/>
        <end position="365"/>
    </location>
</feature>
<protein>
    <recommendedName>
        <fullName evidence="13">Autoinducer 2 import system permease protein LsrD</fullName>
    </recommendedName>
    <alternativeName>
        <fullName evidence="3">Autoinducer 2-binding protein LsrB</fullName>
    </alternativeName>
</protein>
<evidence type="ECO:0000256" key="9">
    <source>
        <dbReference type="ARBA" id="ARBA00022989"/>
    </source>
</evidence>
<dbReference type="GO" id="GO:0043190">
    <property type="term" value="C:ATP-binding cassette (ABC) transporter complex"/>
    <property type="evidence" value="ECO:0007669"/>
    <property type="project" value="InterPro"/>
</dbReference>
<dbReference type="InterPro" id="IPR001851">
    <property type="entry name" value="ABC_transp_permease"/>
</dbReference>
<evidence type="ECO:0000256" key="10">
    <source>
        <dbReference type="ARBA" id="ARBA00023136"/>
    </source>
</evidence>
<feature type="domain" description="Periplasmic binding protein" evidence="15">
    <location>
        <begin position="388"/>
        <end position="642"/>
    </location>
</feature>
<dbReference type="PANTHER" id="PTHR32196">
    <property type="entry name" value="ABC TRANSPORTER PERMEASE PROTEIN YPHD-RELATED-RELATED"/>
    <property type="match status" value="1"/>
</dbReference>
<dbReference type="STRING" id="234267.Acid_7826"/>
<keyword evidence="7 14" id="KW-0812">Transmembrane</keyword>
<feature type="transmembrane region" description="Helical" evidence="14">
    <location>
        <begin position="169"/>
        <end position="191"/>
    </location>
</feature>
<dbReference type="InParanoid" id="Q01NP6"/>
<keyword evidence="6" id="KW-0997">Cell inner membrane</keyword>
<evidence type="ECO:0000256" key="13">
    <source>
        <dbReference type="ARBA" id="ARBA00039381"/>
    </source>
</evidence>
<evidence type="ECO:0000256" key="8">
    <source>
        <dbReference type="ARBA" id="ARBA00022764"/>
    </source>
</evidence>
<evidence type="ECO:0000256" key="14">
    <source>
        <dbReference type="SAM" id="Phobius"/>
    </source>
</evidence>
<reference evidence="16" key="1">
    <citation type="submission" date="2006-10" db="EMBL/GenBank/DDBJ databases">
        <title>Complete sequence of Solibacter usitatus Ellin6076.</title>
        <authorList>
            <consortium name="US DOE Joint Genome Institute"/>
            <person name="Copeland A."/>
            <person name="Lucas S."/>
            <person name="Lapidus A."/>
            <person name="Barry K."/>
            <person name="Detter J.C."/>
            <person name="Glavina del Rio T."/>
            <person name="Hammon N."/>
            <person name="Israni S."/>
            <person name="Dalin E."/>
            <person name="Tice H."/>
            <person name="Pitluck S."/>
            <person name="Thompson L.S."/>
            <person name="Brettin T."/>
            <person name="Bruce D."/>
            <person name="Han C."/>
            <person name="Tapia R."/>
            <person name="Gilna P."/>
            <person name="Schmutz J."/>
            <person name="Larimer F."/>
            <person name="Land M."/>
            <person name="Hauser L."/>
            <person name="Kyrpides N."/>
            <person name="Mikhailova N."/>
            <person name="Janssen P.H."/>
            <person name="Kuske C.R."/>
            <person name="Richardson P."/>
        </authorList>
    </citation>
    <scope>NUCLEOTIDE SEQUENCE</scope>
    <source>
        <strain evidence="16">Ellin6076</strain>
    </source>
</reference>
<dbReference type="HOGENOM" id="CLU_022487_0_0_0"/>
<dbReference type="eggNOG" id="COG1879">
    <property type="taxonomic scope" value="Bacteria"/>
</dbReference>
<feature type="transmembrane region" description="Helical" evidence="14">
    <location>
        <begin position="23"/>
        <end position="40"/>
    </location>
</feature>
<evidence type="ECO:0000256" key="4">
    <source>
        <dbReference type="ARBA" id="ARBA00022448"/>
    </source>
</evidence>
<dbReference type="Gene3D" id="3.40.50.2300">
    <property type="match status" value="2"/>
</dbReference>
<keyword evidence="10 14" id="KW-0472">Membrane</keyword>